<keyword evidence="1" id="KW-0808">Transferase</keyword>
<name>A0A1S1P8P7_METEX</name>
<keyword evidence="1" id="KW-0489">Methyltransferase</keyword>
<dbReference type="Proteomes" id="UP000180215">
    <property type="component" value="Unassembled WGS sequence"/>
</dbReference>
<reference evidence="1 2" key="1">
    <citation type="submission" date="2016-10" db="EMBL/GenBank/DDBJ databases">
        <title>Draft genome sequence of Methylobacterium extorquens CP3, a seed endophyte of Crotalaria pumila with plant growth-promoting and metal tolerance properties.</title>
        <authorList>
            <person name="Sanchez-Lopez A.S."/>
            <person name="Van Hamme J.D."/>
            <person name="Thijs S."/>
            <person name="Mcammond B.M."/>
            <person name="Stevens V."/>
            <person name="Gonzalez-Chavez M.D.C."/>
            <person name="Vangronsveld J."/>
        </authorList>
    </citation>
    <scope>NUCLEOTIDE SEQUENCE [LARGE SCALE GENOMIC DNA]</scope>
    <source>
        <strain evidence="1 2">CP3</strain>
    </source>
</reference>
<dbReference type="Gene3D" id="3.40.50.150">
    <property type="entry name" value="Vaccinia Virus protein VP39"/>
    <property type="match status" value="1"/>
</dbReference>
<sequence>MDRRQRVLNLVRPQGRTGVELGPLTRPILLKSDGNVLYADHLSTEGLRHQYRDHPTLGPAGIEGIVPVDVVLGEGGLPRALGSRGPVDYIVASHVVEHVPDCIGWLRECGDALTEGGVFCLMVPDKRFTFDHFRTPSSVGALVAAHLLRLRTPPPEAVYEHFARASEIDVRATWRGTPAPNRPIVGGPPAALDATATAIASGVHIDVHCTVFTPYSFVRALTELLALDLLPYECAALEPTRPYETEFFVLLRKRSDLTAAERAATVPQLDPRRHDALPPLAGWPKRTRAAAGRWVRRLRGRRP</sequence>
<dbReference type="InterPro" id="IPR029063">
    <property type="entry name" value="SAM-dependent_MTases_sf"/>
</dbReference>
<dbReference type="GO" id="GO:0032259">
    <property type="term" value="P:methylation"/>
    <property type="evidence" value="ECO:0007669"/>
    <property type="project" value="UniProtKB-KW"/>
</dbReference>
<dbReference type="AlphaFoldDB" id="A0A1S1P8P7"/>
<dbReference type="GO" id="GO:0008168">
    <property type="term" value="F:methyltransferase activity"/>
    <property type="evidence" value="ECO:0007669"/>
    <property type="project" value="UniProtKB-KW"/>
</dbReference>
<organism evidence="1 2">
    <name type="scientific">Methylorubrum extorquens</name>
    <name type="common">Methylobacterium dichloromethanicum</name>
    <name type="synonym">Methylobacterium extorquens</name>
    <dbReference type="NCBI Taxonomy" id="408"/>
    <lineage>
        <taxon>Bacteria</taxon>
        <taxon>Pseudomonadati</taxon>
        <taxon>Pseudomonadota</taxon>
        <taxon>Alphaproteobacteria</taxon>
        <taxon>Hyphomicrobiales</taxon>
        <taxon>Methylobacteriaceae</taxon>
        <taxon>Methylorubrum</taxon>
    </lineage>
</organism>
<evidence type="ECO:0000313" key="2">
    <source>
        <dbReference type="Proteomes" id="UP000180215"/>
    </source>
</evidence>
<evidence type="ECO:0000313" key="1">
    <source>
        <dbReference type="EMBL" id="OHV17002.1"/>
    </source>
</evidence>
<proteinExistence type="predicted"/>
<dbReference type="SUPFAM" id="SSF53335">
    <property type="entry name" value="S-adenosyl-L-methionine-dependent methyltransferases"/>
    <property type="match status" value="1"/>
</dbReference>
<accession>A0A1S1P8P7</accession>
<comment type="caution">
    <text evidence="1">The sequence shown here is derived from an EMBL/GenBank/DDBJ whole genome shotgun (WGS) entry which is preliminary data.</text>
</comment>
<dbReference type="EMBL" id="MNAO01000069">
    <property type="protein sequence ID" value="OHV17002.1"/>
    <property type="molecule type" value="Genomic_DNA"/>
</dbReference>
<protein>
    <submittedName>
        <fullName evidence="1">Methyltransferase type 12</fullName>
    </submittedName>
</protein>
<gene>
    <name evidence="1" type="ORF">BK022_08395</name>
</gene>
<dbReference type="Pfam" id="PF13489">
    <property type="entry name" value="Methyltransf_23"/>
    <property type="match status" value="1"/>
</dbReference>